<keyword evidence="2" id="KW-1185">Reference proteome</keyword>
<evidence type="ECO:0000313" key="1">
    <source>
        <dbReference type="EMBL" id="EPE30153.1"/>
    </source>
</evidence>
<dbReference type="KEGG" id="glz:GLAREA_12876"/>
<dbReference type="Gene3D" id="3.20.20.210">
    <property type="match status" value="1"/>
</dbReference>
<dbReference type="InterPro" id="IPR038071">
    <property type="entry name" value="UROD/MetE-like_sf"/>
</dbReference>
<dbReference type="HOGENOM" id="CLU_047964_0_0_1"/>
<accession>S3DUQ1</accession>
<protein>
    <submittedName>
        <fullName evidence="1">UROD/MetE-like protein</fullName>
    </submittedName>
</protein>
<dbReference type="RefSeq" id="XP_008082830.1">
    <property type="nucleotide sequence ID" value="XM_008084639.1"/>
</dbReference>
<gene>
    <name evidence="1" type="ORF">GLAREA_12876</name>
</gene>
<dbReference type="Proteomes" id="UP000016922">
    <property type="component" value="Unassembled WGS sequence"/>
</dbReference>
<dbReference type="EMBL" id="KE145365">
    <property type="protein sequence ID" value="EPE30153.1"/>
    <property type="molecule type" value="Genomic_DNA"/>
</dbReference>
<organism evidence="1 2">
    <name type="scientific">Glarea lozoyensis (strain ATCC 20868 / MF5171)</name>
    <dbReference type="NCBI Taxonomy" id="1116229"/>
    <lineage>
        <taxon>Eukaryota</taxon>
        <taxon>Fungi</taxon>
        <taxon>Dikarya</taxon>
        <taxon>Ascomycota</taxon>
        <taxon>Pezizomycotina</taxon>
        <taxon>Leotiomycetes</taxon>
        <taxon>Helotiales</taxon>
        <taxon>Helotiaceae</taxon>
        <taxon>Glarea</taxon>
    </lineage>
</organism>
<sequence>MATQQPKMAGPILVDRQEAMNRVKRQAKFAVIEIPEKEKTNLKLDELHIEIDVEGEENDFKVDGVPADSSQVSSMTKFAKPAPLHCPGSVPLPTTSSVFTTLSKSFPSMTRLPDGETGIRKNYIFFQLAVFSQCPWVVTPFELYEEQGVHEREEKTNDEEAKVDWSSQGAKKAIILNETGYAIAALASYEEFKKARDEGIIGERVKFQVSLPMPFEIPSFCILPEFQAEVEKLYAEKIAQDLRAIQSALPAENLAIQFDVPFAIAMLEGLVTPWFAKNRDDLKEQLGERFKKMAGLVKEGVEMGFHLCYGDYKHQHFMEPKDTAILVELNNLIQKFVERKINWVHLPVPKSRVDVKYFEPLKGMEVKGHGETEFYLGLVHANDCEGTKKRIETAAKVLGGRCFGVGTECGWGRHGDAEFESMLEVSKSAVSDVEGQKL</sequence>
<dbReference type="OrthoDB" id="5422863at2759"/>
<dbReference type="AlphaFoldDB" id="S3DUQ1"/>
<dbReference type="SUPFAM" id="SSF51726">
    <property type="entry name" value="UROD/MetE-like"/>
    <property type="match status" value="1"/>
</dbReference>
<name>S3DUQ1_GLAL2</name>
<reference evidence="1 2" key="1">
    <citation type="journal article" date="2013" name="BMC Genomics">
        <title>Genomics-driven discovery of the pneumocandin biosynthetic gene cluster in the fungus Glarea lozoyensis.</title>
        <authorList>
            <person name="Chen L."/>
            <person name="Yue Q."/>
            <person name="Zhang X."/>
            <person name="Xiang M."/>
            <person name="Wang C."/>
            <person name="Li S."/>
            <person name="Che Y."/>
            <person name="Ortiz-Lopez F.J."/>
            <person name="Bills G.F."/>
            <person name="Liu X."/>
            <person name="An Z."/>
        </authorList>
    </citation>
    <scope>NUCLEOTIDE SEQUENCE [LARGE SCALE GENOMIC DNA]</scope>
    <source>
        <strain evidence="2">ATCC 20868 / MF5171</strain>
    </source>
</reference>
<dbReference type="GeneID" id="19471916"/>
<proteinExistence type="predicted"/>
<evidence type="ECO:0000313" key="2">
    <source>
        <dbReference type="Proteomes" id="UP000016922"/>
    </source>
</evidence>
<dbReference type="eggNOG" id="ENOG502SJEJ">
    <property type="taxonomic scope" value="Eukaryota"/>
</dbReference>